<name>A0ACC0ZW04_9ROSI</name>
<proteinExistence type="predicted"/>
<sequence>MIATKSSLLWLDRSGLQRFCTEHKIILPNVGISVRSHISFSCLLRDSRGTSRSSFHFGPFWRAVCE</sequence>
<organism evidence="1 2">
    <name type="scientific">Pistacia atlantica</name>
    <dbReference type="NCBI Taxonomy" id="434234"/>
    <lineage>
        <taxon>Eukaryota</taxon>
        <taxon>Viridiplantae</taxon>
        <taxon>Streptophyta</taxon>
        <taxon>Embryophyta</taxon>
        <taxon>Tracheophyta</taxon>
        <taxon>Spermatophyta</taxon>
        <taxon>Magnoliopsida</taxon>
        <taxon>eudicotyledons</taxon>
        <taxon>Gunneridae</taxon>
        <taxon>Pentapetalae</taxon>
        <taxon>rosids</taxon>
        <taxon>malvids</taxon>
        <taxon>Sapindales</taxon>
        <taxon>Anacardiaceae</taxon>
        <taxon>Pistacia</taxon>
    </lineage>
</organism>
<gene>
    <name evidence="1" type="ORF">Patl1_34085</name>
</gene>
<protein>
    <submittedName>
        <fullName evidence="1">Uncharacterized protein</fullName>
    </submittedName>
</protein>
<dbReference type="EMBL" id="CM047910">
    <property type="protein sequence ID" value="KAJ0076388.1"/>
    <property type="molecule type" value="Genomic_DNA"/>
</dbReference>
<comment type="caution">
    <text evidence="1">The sequence shown here is derived from an EMBL/GenBank/DDBJ whole genome shotgun (WGS) entry which is preliminary data.</text>
</comment>
<evidence type="ECO:0000313" key="2">
    <source>
        <dbReference type="Proteomes" id="UP001164250"/>
    </source>
</evidence>
<keyword evidence="2" id="KW-1185">Reference proteome</keyword>
<dbReference type="Proteomes" id="UP001164250">
    <property type="component" value="Chromosome 15"/>
</dbReference>
<reference evidence="2" key="1">
    <citation type="journal article" date="2023" name="G3 (Bethesda)">
        <title>Genome assembly and association tests identify interacting loci associated with vigor, precocity, and sex in interspecific pistachio rootstocks.</title>
        <authorList>
            <person name="Palmer W."/>
            <person name="Jacygrad E."/>
            <person name="Sagayaradj S."/>
            <person name="Cavanaugh K."/>
            <person name="Han R."/>
            <person name="Bertier L."/>
            <person name="Beede B."/>
            <person name="Kafkas S."/>
            <person name="Golino D."/>
            <person name="Preece J."/>
            <person name="Michelmore R."/>
        </authorList>
    </citation>
    <scope>NUCLEOTIDE SEQUENCE [LARGE SCALE GENOMIC DNA]</scope>
</reference>
<accession>A0ACC0ZW04</accession>
<evidence type="ECO:0000313" key="1">
    <source>
        <dbReference type="EMBL" id="KAJ0076388.1"/>
    </source>
</evidence>